<dbReference type="RefSeq" id="WP_306156796.1">
    <property type="nucleotide sequence ID" value="NZ_CP132314.1"/>
</dbReference>
<feature type="compositionally biased region" description="Polar residues" evidence="1">
    <location>
        <begin position="44"/>
        <end position="55"/>
    </location>
</feature>
<evidence type="ECO:0000313" key="3">
    <source>
        <dbReference type="EMBL" id="WLS01716.1"/>
    </source>
</evidence>
<dbReference type="EMBL" id="CP132314">
    <property type="protein sequence ID" value="WLS01716.1"/>
    <property type="molecule type" value="Genomic_DNA"/>
</dbReference>
<proteinExistence type="predicted"/>
<organism evidence="3 4">
    <name type="scientific">Shinella oryzae</name>
    <dbReference type="NCBI Taxonomy" id="2871820"/>
    <lineage>
        <taxon>Bacteria</taxon>
        <taxon>Pseudomonadati</taxon>
        <taxon>Pseudomonadota</taxon>
        <taxon>Alphaproteobacteria</taxon>
        <taxon>Hyphomicrobiales</taxon>
        <taxon>Rhizobiaceae</taxon>
        <taxon>Shinella</taxon>
    </lineage>
</organism>
<reference evidence="3 4" key="1">
    <citation type="submission" date="2023-08" db="EMBL/GenBank/DDBJ databases">
        <title>Pathogen: clinical or host-associated sample.</title>
        <authorList>
            <person name="Hergert J."/>
            <person name="Casey R."/>
            <person name="Wagner J."/>
            <person name="Young E.L."/>
            <person name="Oakeson K.F."/>
        </authorList>
    </citation>
    <scope>NUCLEOTIDE SEQUENCE [LARGE SCALE GENOMIC DNA]</scope>
    <source>
        <strain evidence="3 4">UPHL-collab-2</strain>
    </source>
</reference>
<name>A0ABY9K4S0_9HYPH</name>
<keyword evidence="2" id="KW-0472">Membrane</keyword>
<gene>
    <name evidence="3" type="ORF">Q9315_09675</name>
</gene>
<keyword evidence="2" id="KW-1133">Transmembrane helix</keyword>
<feature type="transmembrane region" description="Helical" evidence="2">
    <location>
        <begin position="6"/>
        <end position="25"/>
    </location>
</feature>
<accession>A0ABY9K4S0</accession>
<feature type="region of interest" description="Disordered" evidence="1">
    <location>
        <begin position="33"/>
        <end position="55"/>
    </location>
</feature>
<evidence type="ECO:0000256" key="1">
    <source>
        <dbReference type="SAM" id="MobiDB-lite"/>
    </source>
</evidence>
<sequence length="55" mass="5706">MSLLIYGIIGFKILCGATALAYALADRDDGRGEFSGATEGDQIHFNQRGSSPSGG</sequence>
<dbReference type="Proteomes" id="UP001225788">
    <property type="component" value="Chromosome"/>
</dbReference>
<evidence type="ECO:0000256" key="2">
    <source>
        <dbReference type="SAM" id="Phobius"/>
    </source>
</evidence>
<keyword evidence="2" id="KW-0812">Transmembrane</keyword>
<evidence type="ECO:0000313" key="4">
    <source>
        <dbReference type="Proteomes" id="UP001225788"/>
    </source>
</evidence>
<protein>
    <submittedName>
        <fullName evidence="3">Uncharacterized protein</fullName>
    </submittedName>
</protein>
<keyword evidence="4" id="KW-1185">Reference proteome</keyword>